<dbReference type="RefSeq" id="YP_004009850.1">
    <property type="nucleotide sequence ID" value="NC_014661.1"/>
</dbReference>
<protein>
    <submittedName>
        <fullName evidence="1">Putative tail fibre protein</fullName>
    </submittedName>
</protein>
<dbReference type="EMBL" id="GU911519">
    <property type="protein sequence ID" value="ADG36198.1"/>
    <property type="molecule type" value="Genomic_DNA"/>
</dbReference>
<sequence length="1034" mass="107288">MALDPNIGRIKFLRTKTIGRKPTTNDIQEGELALNLTDRTIFSRSGDNIVDLGFGRGGKIEGSITATGDITSNNANFTRVYSTNYYSPNNFKFYTPNNGAQNIVAGGIGVMGEYANEGKIPGNGIYSQGQIKSDSSVTAPSFVGELTGNSATTSKLKNAVRINSVLFDGTTNITTPGYINVIADDNLTIRPSQLTPGSLGVYFASIAGLNGVADSNFADVLAINTYKDNTGGLLSGLAFPKTGLQNPIHYRTDYGSATWGTGRRLAYLDDDSTGNSATASRLNKTTRIATVQAVTWYRLGKVTIPQNGRTLAIRMYGGVGYNGLSNQSAAATVIFKTGNANPVNAGVAMDVLDGTSIPGQVGLLKLDDSNYEIFVQFGGYSTFNCVVEEEEGTTWTWQYASYATLPAGFQAGTVRVLAQTTSNVSSATRLQTPRTINGVSFNGTSDITIADNTKLPLTGGTLTGGLTAPNLTVTGSTKSTTINASGMGNYSPSEQGAYLSWNRNNGSGKTDFINNRGGGPGGFDWWNGNESSYTQVMTLDQSGVLSTIGGFNGNATTATSLQTARTINGVAFNGTANITIADSTKLPTAGGTVTGALAVNGLLTANGGFKGHYVATDNRALVPSATPKGAIGAYFTSQGGLTGAANAAYGDLLMLNSYHDTSGGNANALFFSKGGKSIFHYQASQDATSWGAASQLAYVTDNVASATKLATARTINGVSFDGTSNITIADSTKLPLTGGTITGSLNVSDTITITNVGDQAGAFKKLIQADTTTDGGYLAVGNNAADRGYVEIGTIDDADAEIYASQRTSANAVIRRAKLLDGAGNTSFPGNLSANSLGVNNTSNSSGLGVSLYDGATGGMPSYGLAFSGTATFGTHGGVVGDWATYFTMSGATNRGWIFKSGNTAGGNVASISASGVITAPQFVGNLSGNADTASNAVGVGQSWYVYTAPTREQNTLYTNTTGRTITVSISLVAMGNYTMTVDINGTAMQEHAVNTSSNNGGILYFQVPPGQTYKVYFTRASNATPFLKWAELR</sequence>
<dbReference type="Proteomes" id="UP000008730">
    <property type="component" value="Segment"/>
</dbReference>
<organism evidence="1 2">
    <name type="scientific">Acinetobacter phage Acj61</name>
    <dbReference type="NCBI Taxonomy" id="760732"/>
    <lineage>
        <taxon>Viruses</taxon>
        <taxon>Duplodnaviria</taxon>
        <taxon>Heunggongvirae</taxon>
        <taxon>Uroviricota</taxon>
        <taxon>Caudoviricetes</taxon>
        <taxon>Pantevenvirales</taxon>
        <taxon>Straboviridae</taxon>
        <taxon>Twarogvirinae</taxon>
        <taxon>Lasallevirus</taxon>
        <taxon>Lasallevirus Acj61</taxon>
        <taxon>Acinetobacter virus Acj61</taxon>
    </lineage>
</organism>
<dbReference type="OrthoDB" id="94at10239"/>
<dbReference type="GeneID" id="9926123"/>
<keyword evidence="2" id="KW-1185">Reference proteome</keyword>
<name>E5E4L4_9CAUD</name>
<evidence type="ECO:0000313" key="1">
    <source>
        <dbReference type="EMBL" id="ADG36198.1"/>
    </source>
</evidence>
<gene>
    <name evidence="1" type="ORF">Acj61p233</name>
</gene>
<proteinExistence type="predicted"/>
<dbReference type="KEGG" id="vg:9926123"/>
<reference evidence="1 2" key="1">
    <citation type="journal article" date="2010" name="Virol. J.">
        <title>Genomes of the T4-related bacteriophages as windows on microbial genome evolution.</title>
        <authorList>
            <person name="Petrov V.M."/>
            <person name="Ratnayaka S."/>
            <person name="Nolan J.M."/>
            <person name="Miller E.S."/>
            <person name="Karam J.D."/>
        </authorList>
    </citation>
    <scope>NUCLEOTIDE SEQUENCE [LARGE SCALE GENOMIC DNA]</scope>
</reference>
<accession>E5E4L4</accession>
<evidence type="ECO:0000313" key="2">
    <source>
        <dbReference type="Proteomes" id="UP000008730"/>
    </source>
</evidence>